<keyword evidence="2" id="KW-0812">Transmembrane</keyword>
<feature type="transmembrane region" description="Helical" evidence="2">
    <location>
        <begin position="238"/>
        <end position="260"/>
    </location>
</feature>
<feature type="compositionally biased region" description="Low complexity" evidence="1">
    <location>
        <begin position="358"/>
        <end position="371"/>
    </location>
</feature>
<protein>
    <submittedName>
        <fullName evidence="3">Uncharacterized protein</fullName>
    </submittedName>
</protein>
<feature type="region of interest" description="Disordered" evidence="1">
    <location>
        <begin position="270"/>
        <end position="391"/>
    </location>
</feature>
<keyword evidence="2" id="KW-1133">Transmembrane helix</keyword>
<feature type="region of interest" description="Disordered" evidence="1">
    <location>
        <begin position="211"/>
        <end position="232"/>
    </location>
</feature>
<feature type="compositionally biased region" description="Basic and acidic residues" evidence="1">
    <location>
        <begin position="377"/>
        <end position="391"/>
    </location>
</feature>
<dbReference type="Gene3D" id="1.20.5.510">
    <property type="entry name" value="Single helix bin"/>
    <property type="match status" value="1"/>
</dbReference>
<dbReference type="AlphaFoldDB" id="A0A9P8WKD8"/>
<feature type="compositionally biased region" description="Polar residues" evidence="1">
    <location>
        <begin position="345"/>
        <end position="357"/>
    </location>
</feature>
<dbReference type="EMBL" id="JAGPYM010000001">
    <property type="protein sequence ID" value="KAH6900113.1"/>
    <property type="molecule type" value="Genomic_DNA"/>
</dbReference>
<gene>
    <name evidence="3" type="ORF">B0T10DRAFT_15626</name>
</gene>
<keyword evidence="2" id="KW-0472">Membrane</keyword>
<keyword evidence="4" id="KW-1185">Reference proteome</keyword>
<accession>A0A9P8WKD8</accession>
<evidence type="ECO:0000256" key="2">
    <source>
        <dbReference type="SAM" id="Phobius"/>
    </source>
</evidence>
<evidence type="ECO:0000313" key="3">
    <source>
        <dbReference type="EMBL" id="KAH6900113.1"/>
    </source>
</evidence>
<comment type="caution">
    <text evidence="3">The sequence shown here is derived from an EMBL/GenBank/DDBJ whole genome shotgun (WGS) entry which is preliminary data.</text>
</comment>
<feature type="compositionally biased region" description="Low complexity" evidence="1">
    <location>
        <begin position="211"/>
        <end position="221"/>
    </location>
</feature>
<evidence type="ECO:0000256" key="1">
    <source>
        <dbReference type="SAM" id="MobiDB-lite"/>
    </source>
</evidence>
<dbReference type="Proteomes" id="UP000777438">
    <property type="component" value="Unassembled WGS sequence"/>
</dbReference>
<proteinExistence type="predicted"/>
<sequence length="391" mass="41100">MKASITYAAVAALAGVSNARNLIRSAPEPTHSFELPSDGVSPRPTEAVMELFRRADELTTLWAPDNTCGYISGLRGAAYTCNGDYQCAFETASSAGNVGCCSAGVCNMRYKCINYEEYYSSSACVDGCVVDADTLKCTATSAPYCNTISFAGGITDYWCNNVEINTAQKASTTYSGGDEREYTTADVTTSVATSELSSASVAQPTVTVHASSSASSSAAADENSDDGDDKSSSNTGAIVGGVVGGVAFLALIGLAIFFFLRNKKKKQAVAPTTPAGTTPPAYQAPPMQQQQHPGPNGYNAVPQGQTGYYDPKNPYPSPGAQYNTPVTGFYQPGTPDPNQQHDPRLSQANTSPSPSYNPQGVVPQQGFQPQQTVIHEAPTDNHGRNETHELA</sequence>
<feature type="compositionally biased region" description="Low complexity" evidence="1">
    <location>
        <begin position="270"/>
        <end position="295"/>
    </location>
</feature>
<evidence type="ECO:0000313" key="4">
    <source>
        <dbReference type="Proteomes" id="UP000777438"/>
    </source>
</evidence>
<name>A0A9P8WKD8_9HYPO</name>
<organism evidence="3 4">
    <name type="scientific">Thelonectria olida</name>
    <dbReference type="NCBI Taxonomy" id="1576542"/>
    <lineage>
        <taxon>Eukaryota</taxon>
        <taxon>Fungi</taxon>
        <taxon>Dikarya</taxon>
        <taxon>Ascomycota</taxon>
        <taxon>Pezizomycotina</taxon>
        <taxon>Sordariomycetes</taxon>
        <taxon>Hypocreomycetidae</taxon>
        <taxon>Hypocreales</taxon>
        <taxon>Nectriaceae</taxon>
        <taxon>Thelonectria</taxon>
    </lineage>
</organism>
<reference evidence="3 4" key="1">
    <citation type="journal article" date="2021" name="Nat. Commun.">
        <title>Genetic determinants of endophytism in the Arabidopsis root mycobiome.</title>
        <authorList>
            <person name="Mesny F."/>
            <person name="Miyauchi S."/>
            <person name="Thiergart T."/>
            <person name="Pickel B."/>
            <person name="Atanasova L."/>
            <person name="Karlsson M."/>
            <person name="Huettel B."/>
            <person name="Barry K.W."/>
            <person name="Haridas S."/>
            <person name="Chen C."/>
            <person name="Bauer D."/>
            <person name="Andreopoulos W."/>
            <person name="Pangilinan J."/>
            <person name="LaButti K."/>
            <person name="Riley R."/>
            <person name="Lipzen A."/>
            <person name="Clum A."/>
            <person name="Drula E."/>
            <person name="Henrissat B."/>
            <person name="Kohler A."/>
            <person name="Grigoriev I.V."/>
            <person name="Martin F.M."/>
            <person name="Hacquard S."/>
        </authorList>
    </citation>
    <scope>NUCLEOTIDE SEQUENCE [LARGE SCALE GENOMIC DNA]</scope>
    <source>
        <strain evidence="3 4">MPI-CAGE-CH-0241</strain>
    </source>
</reference>
<dbReference type="OrthoDB" id="5347452at2759"/>